<dbReference type="SUPFAM" id="SSF46785">
    <property type="entry name" value="Winged helix' DNA-binding domain"/>
    <property type="match status" value="1"/>
</dbReference>
<reference evidence="7 8" key="1">
    <citation type="submission" date="2024-04" db="EMBL/GenBank/DDBJ databases">
        <authorList>
            <person name="Abashina T."/>
            <person name="Shaikin A."/>
        </authorList>
    </citation>
    <scope>NUCLEOTIDE SEQUENCE [LARGE SCALE GENOMIC DNA]</scope>
    <source>
        <strain evidence="7 8">AAFK</strain>
    </source>
</reference>
<dbReference type="InterPro" id="IPR000524">
    <property type="entry name" value="Tscrpt_reg_HTH_GntR"/>
</dbReference>
<dbReference type="Pfam" id="PF00392">
    <property type="entry name" value="GntR"/>
    <property type="match status" value="1"/>
</dbReference>
<gene>
    <name evidence="7" type="ORF">WOB96_11605</name>
</gene>
<evidence type="ECO:0000313" key="7">
    <source>
        <dbReference type="EMBL" id="MEK8090403.1"/>
    </source>
</evidence>
<dbReference type="PANTHER" id="PTHR46577">
    <property type="entry name" value="HTH-TYPE TRANSCRIPTIONAL REGULATORY PROTEIN GABR"/>
    <property type="match status" value="1"/>
</dbReference>
<sequence length="435" mass="46932">MTTKIPQGSTAVEIASSIDKLIRQGHWKPGDQLPAVRLLAAQLGVNANTVAAAYRELRNAGSVVTDGRRGTRVTAEIKSTAAEAAIPAGLRDMASGNVDGRLLLRLEPEWLTGYDRDLGYDACEDDPTLVELAKDWLVGHACGLGDPVFFSGALDAIERALVQRCRPSSHVLVEDPCWPPLLALLNSLRLKPIPMKLDEQGAMVPPAAIVRQASAVVITARAQNPTGASYTEVRWSAWQRVLSQSPDTLLIVDDYWGPLSSASIPSLDAFSTEWIYVLSLSKFLGPDLRIALASGNGSVLQGMRRRQSVGPRWVSILLQTLAGHAWQKMVSSGALKQAGLTYKKRRAALREALSNHGIMVPDSGEGLHFWLPVPDESEVVQNLAAMGWAVQAGQPFRLQSPPAIRVSIGNLNLTDAGALAGDVARVLTPRRRAIY</sequence>
<dbReference type="InterPro" id="IPR004839">
    <property type="entry name" value="Aminotransferase_I/II_large"/>
</dbReference>
<keyword evidence="7" id="KW-0808">Transferase</keyword>
<feature type="domain" description="HTH gntR-type" evidence="6">
    <location>
        <begin position="8"/>
        <end position="76"/>
    </location>
</feature>
<dbReference type="InterPro" id="IPR015424">
    <property type="entry name" value="PyrdxlP-dep_Trfase"/>
</dbReference>
<accession>A0ABU9DD42</accession>
<dbReference type="InterPro" id="IPR036388">
    <property type="entry name" value="WH-like_DNA-bd_sf"/>
</dbReference>
<dbReference type="PROSITE" id="PS50949">
    <property type="entry name" value="HTH_GNTR"/>
    <property type="match status" value="1"/>
</dbReference>
<evidence type="ECO:0000256" key="5">
    <source>
        <dbReference type="ARBA" id="ARBA00023163"/>
    </source>
</evidence>
<dbReference type="PANTHER" id="PTHR46577:SF1">
    <property type="entry name" value="HTH-TYPE TRANSCRIPTIONAL REGULATORY PROTEIN GABR"/>
    <property type="match status" value="1"/>
</dbReference>
<evidence type="ECO:0000313" key="8">
    <source>
        <dbReference type="Proteomes" id="UP001446205"/>
    </source>
</evidence>
<evidence type="ECO:0000259" key="6">
    <source>
        <dbReference type="PROSITE" id="PS50949"/>
    </source>
</evidence>
<protein>
    <submittedName>
        <fullName evidence="7">Aminotransferase class I/II-fold pyridoxal phosphate-dependent enzyme</fullName>
    </submittedName>
</protein>
<dbReference type="InterPro" id="IPR051446">
    <property type="entry name" value="HTH_trans_reg/aminotransferase"/>
</dbReference>
<dbReference type="RefSeq" id="WP_341371458.1">
    <property type="nucleotide sequence ID" value="NZ_JBBPCO010000011.1"/>
</dbReference>
<keyword evidence="5" id="KW-0804">Transcription</keyword>
<keyword evidence="4" id="KW-0238">DNA-binding</keyword>
<evidence type="ECO:0000256" key="2">
    <source>
        <dbReference type="ARBA" id="ARBA00022898"/>
    </source>
</evidence>
<dbReference type="InterPro" id="IPR015421">
    <property type="entry name" value="PyrdxlP-dep_Trfase_major"/>
</dbReference>
<dbReference type="EMBL" id="JBBPCO010000011">
    <property type="protein sequence ID" value="MEK8090403.1"/>
    <property type="molecule type" value="Genomic_DNA"/>
</dbReference>
<proteinExistence type="inferred from homology"/>
<dbReference type="CDD" id="cd07377">
    <property type="entry name" value="WHTH_GntR"/>
    <property type="match status" value="1"/>
</dbReference>
<dbReference type="Proteomes" id="UP001446205">
    <property type="component" value="Unassembled WGS sequence"/>
</dbReference>
<dbReference type="Gene3D" id="1.10.10.10">
    <property type="entry name" value="Winged helix-like DNA-binding domain superfamily/Winged helix DNA-binding domain"/>
    <property type="match status" value="1"/>
</dbReference>
<keyword evidence="7" id="KW-0032">Aminotransferase</keyword>
<name>A0ABU9DD42_9PROT</name>
<dbReference type="Gene3D" id="3.40.640.10">
    <property type="entry name" value="Type I PLP-dependent aspartate aminotransferase-like (Major domain)"/>
    <property type="match status" value="1"/>
</dbReference>
<dbReference type="InterPro" id="IPR036390">
    <property type="entry name" value="WH_DNA-bd_sf"/>
</dbReference>
<keyword evidence="2" id="KW-0663">Pyridoxal phosphate</keyword>
<dbReference type="Pfam" id="PF00155">
    <property type="entry name" value="Aminotran_1_2"/>
    <property type="match status" value="1"/>
</dbReference>
<dbReference type="SUPFAM" id="SSF53383">
    <property type="entry name" value="PLP-dependent transferases"/>
    <property type="match status" value="1"/>
</dbReference>
<dbReference type="CDD" id="cd00609">
    <property type="entry name" value="AAT_like"/>
    <property type="match status" value="1"/>
</dbReference>
<keyword evidence="3" id="KW-0805">Transcription regulation</keyword>
<dbReference type="GO" id="GO:0008483">
    <property type="term" value="F:transaminase activity"/>
    <property type="evidence" value="ECO:0007669"/>
    <property type="project" value="UniProtKB-KW"/>
</dbReference>
<evidence type="ECO:0000256" key="4">
    <source>
        <dbReference type="ARBA" id="ARBA00023125"/>
    </source>
</evidence>
<organism evidence="7 8">
    <name type="scientific">Thermithiobacillus plumbiphilus</name>
    <dbReference type="NCBI Taxonomy" id="1729899"/>
    <lineage>
        <taxon>Bacteria</taxon>
        <taxon>Pseudomonadati</taxon>
        <taxon>Pseudomonadota</taxon>
        <taxon>Acidithiobacillia</taxon>
        <taxon>Acidithiobacillales</taxon>
        <taxon>Thermithiobacillaceae</taxon>
        <taxon>Thermithiobacillus</taxon>
    </lineage>
</organism>
<evidence type="ECO:0000256" key="1">
    <source>
        <dbReference type="ARBA" id="ARBA00005384"/>
    </source>
</evidence>
<comment type="caution">
    <text evidence="7">The sequence shown here is derived from an EMBL/GenBank/DDBJ whole genome shotgun (WGS) entry which is preliminary data.</text>
</comment>
<dbReference type="SMART" id="SM00345">
    <property type="entry name" value="HTH_GNTR"/>
    <property type="match status" value="1"/>
</dbReference>
<comment type="similarity">
    <text evidence="1">In the C-terminal section; belongs to the class-I pyridoxal-phosphate-dependent aminotransferase family.</text>
</comment>
<keyword evidence="8" id="KW-1185">Reference proteome</keyword>
<evidence type="ECO:0000256" key="3">
    <source>
        <dbReference type="ARBA" id="ARBA00023015"/>
    </source>
</evidence>